<reference evidence="2" key="1">
    <citation type="submission" date="2016-10" db="EMBL/GenBank/DDBJ databases">
        <title>Sequence of Gallionella enrichment culture.</title>
        <authorList>
            <person name="Poehlein A."/>
            <person name="Muehling M."/>
            <person name="Daniel R."/>
        </authorList>
    </citation>
    <scope>NUCLEOTIDE SEQUENCE</scope>
</reference>
<organism evidence="2">
    <name type="scientific">mine drainage metagenome</name>
    <dbReference type="NCBI Taxonomy" id="410659"/>
    <lineage>
        <taxon>unclassified sequences</taxon>
        <taxon>metagenomes</taxon>
        <taxon>ecological metagenomes</taxon>
    </lineage>
</organism>
<keyword evidence="1" id="KW-0812">Transmembrane</keyword>
<keyword evidence="1" id="KW-1133">Transmembrane helix</keyword>
<name>A0A1J5PX81_9ZZZZ</name>
<evidence type="ECO:0000313" key="2">
    <source>
        <dbReference type="EMBL" id="OIQ75512.1"/>
    </source>
</evidence>
<protein>
    <submittedName>
        <fullName evidence="2">Uncharacterized protein</fullName>
    </submittedName>
</protein>
<feature type="transmembrane region" description="Helical" evidence="1">
    <location>
        <begin position="46"/>
        <end position="66"/>
    </location>
</feature>
<proteinExistence type="predicted"/>
<accession>A0A1J5PX81</accession>
<feature type="transmembrane region" description="Helical" evidence="1">
    <location>
        <begin position="20"/>
        <end position="39"/>
    </location>
</feature>
<sequence length="198" mass="22058">MLGRIAWAEHALGLGSTGQLLATESAVLVGWMLVLWGWLKPGWTRACTLAATFAVYGVFGLTTAPLNGPAGLYSTASMAAVQQKNIAVPSSFNGQFERFEFLLPGNRFAPYDGDARTFLDAADNRQYLQQLLSSHDAVVWLQTRAETDQPLCLPNCQILGQRWEVKGRQKSGEITLSNIWQPQQWLLRREWLLKRAPP</sequence>
<evidence type="ECO:0000256" key="1">
    <source>
        <dbReference type="SAM" id="Phobius"/>
    </source>
</evidence>
<dbReference type="AlphaFoldDB" id="A0A1J5PX81"/>
<comment type="caution">
    <text evidence="2">The sequence shown here is derived from an EMBL/GenBank/DDBJ whole genome shotgun (WGS) entry which is preliminary data.</text>
</comment>
<keyword evidence="1" id="KW-0472">Membrane</keyword>
<dbReference type="EMBL" id="MLJW01002143">
    <property type="protein sequence ID" value="OIQ75512.1"/>
    <property type="molecule type" value="Genomic_DNA"/>
</dbReference>
<gene>
    <name evidence="2" type="ORF">GALL_428240</name>
</gene>